<evidence type="ECO:0000313" key="4">
    <source>
        <dbReference type="EMBL" id="MBB4445130.1"/>
    </source>
</evidence>
<keyword evidence="1" id="KW-1133">Transmembrane helix</keyword>
<dbReference type="Proteomes" id="UP000520770">
    <property type="component" value="Unassembled WGS sequence"/>
</dbReference>
<feature type="transmembrane region" description="Helical" evidence="1">
    <location>
        <begin position="102"/>
        <end position="123"/>
    </location>
</feature>
<dbReference type="EMBL" id="JACIGY010000001">
    <property type="protein sequence ID" value="MBB4410443.1"/>
    <property type="molecule type" value="Genomic_DNA"/>
</dbReference>
<evidence type="ECO:0000313" key="3">
    <source>
        <dbReference type="EMBL" id="MBB4410443.1"/>
    </source>
</evidence>
<gene>
    <name evidence="3" type="ORF">GGE31_000914</name>
    <name evidence="2" type="ORF">GGE33_000871</name>
    <name evidence="4" type="ORF">GGE35_000912</name>
</gene>
<keyword evidence="1" id="KW-0812">Transmembrane</keyword>
<dbReference type="Proteomes" id="UP000576087">
    <property type="component" value="Unassembled WGS sequence"/>
</dbReference>
<dbReference type="RefSeq" id="WP_148145619.1">
    <property type="nucleotide sequence ID" value="NZ_JACIGW010000001.1"/>
</dbReference>
<dbReference type="Proteomes" id="UP000524535">
    <property type="component" value="Unassembled WGS sequence"/>
</dbReference>
<dbReference type="AlphaFoldDB" id="A0A7W6XA34"/>
<comment type="caution">
    <text evidence="3">The sequence shown here is derived from an EMBL/GenBank/DDBJ whole genome shotgun (WGS) entry which is preliminary data.</text>
</comment>
<evidence type="ECO:0000313" key="6">
    <source>
        <dbReference type="Proteomes" id="UP000524535"/>
    </source>
</evidence>
<proteinExistence type="predicted"/>
<dbReference type="EMBL" id="JACIGW010000001">
    <property type="protein sequence ID" value="MBB4347163.1"/>
    <property type="molecule type" value="Genomic_DNA"/>
</dbReference>
<protein>
    <submittedName>
        <fullName evidence="3">Anti-sigma factor RsiW</fullName>
    </submittedName>
</protein>
<evidence type="ECO:0000313" key="2">
    <source>
        <dbReference type="EMBL" id="MBB4347163.1"/>
    </source>
</evidence>
<evidence type="ECO:0000256" key="1">
    <source>
        <dbReference type="SAM" id="Phobius"/>
    </source>
</evidence>
<sequence length="284" mass="30925">MTMANKEPSAMERRLSAFVDSQVSDTERQDVESLLVNDPHARALHDDLKRGSQTGRLLLEEMLKEPVPLDLVRSIKNAPLPRKAVRLPGSSRRNRAFRPSGLQALSACALTLLVGGSLGYMIGARPDGSHAPQALASPAFQQRDWLDDIVSHFRLYSRQQNRLVEIGADRPADILEWLTTGTGVGFRIPDLTDSGLAFVGARLVTAENTPTGVLFYRRTTGDNEGDILALTFSRARPETTKPIEDIRLDTSLVSWSTPLATYVIVAPSSAADLDEIAAKAAGLI</sequence>
<organism evidence="3 6">
    <name type="scientific">Aliirhizobium cellulosilyticum</name>
    <dbReference type="NCBI Taxonomy" id="393664"/>
    <lineage>
        <taxon>Bacteria</taxon>
        <taxon>Pseudomonadati</taxon>
        <taxon>Pseudomonadota</taxon>
        <taxon>Alphaproteobacteria</taxon>
        <taxon>Hyphomicrobiales</taxon>
        <taxon>Rhizobiaceae</taxon>
        <taxon>Aliirhizobium</taxon>
    </lineage>
</organism>
<dbReference type="EMBL" id="JACIHM010000001">
    <property type="protein sequence ID" value="MBB4445130.1"/>
    <property type="molecule type" value="Genomic_DNA"/>
</dbReference>
<reference evidence="5 6" key="1">
    <citation type="submission" date="2020-08" db="EMBL/GenBank/DDBJ databases">
        <title>Genomic Encyclopedia of Type Strains, Phase IV (KMG-V): Genome sequencing to study the core and pangenomes of soil and plant-associated prokaryotes.</title>
        <authorList>
            <person name="Whitman W."/>
        </authorList>
    </citation>
    <scope>NUCLEOTIDE SEQUENCE [LARGE SCALE GENOMIC DNA]</scope>
    <source>
        <strain evidence="3 6">SEMIA 444</strain>
        <strain evidence="2 5">SEMIA 448</strain>
        <strain evidence="4 7">SEMIA 452</strain>
    </source>
</reference>
<keyword evidence="1" id="KW-0472">Membrane</keyword>
<keyword evidence="6" id="KW-1185">Reference proteome</keyword>
<evidence type="ECO:0000313" key="5">
    <source>
        <dbReference type="Proteomes" id="UP000520770"/>
    </source>
</evidence>
<name>A0A7W6XA34_9HYPH</name>
<evidence type="ECO:0000313" key="7">
    <source>
        <dbReference type="Proteomes" id="UP000576087"/>
    </source>
</evidence>
<accession>A0A7W6XA34</accession>